<accession>A0A8X6IZ74</accession>
<dbReference type="AlphaFoldDB" id="A0A8X6IZ74"/>
<organism evidence="1 2">
    <name type="scientific">Trichonephila inaurata madagascariensis</name>
    <dbReference type="NCBI Taxonomy" id="2747483"/>
    <lineage>
        <taxon>Eukaryota</taxon>
        <taxon>Metazoa</taxon>
        <taxon>Ecdysozoa</taxon>
        <taxon>Arthropoda</taxon>
        <taxon>Chelicerata</taxon>
        <taxon>Arachnida</taxon>
        <taxon>Araneae</taxon>
        <taxon>Araneomorphae</taxon>
        <taxon>Entelegynae</taxon>
        <taxon>Araneoidea</taxon>
        <taxon>Nephilidae</taxon>
        <taxon>Trichonephila</taxon>
        <taxon>Trichonephila inaurata</taxon>
    </lineage>
</organism>
<protein>
    <submittedName>
        <fullName evidence="1">Uncharacterized protein</fullName>
    </submittedName>
</protein>
<reference evidence="1" key="1">
    <citation type="submission" date="2020-08" db="EMBL/GenBank/DDBJ databases">
        <title>Multicomponent nature underlies the extraordinary mechanical properties of spider dragline silk.</title>
        <authorList>
            <person name="Kono N."/>
            <person name="Nakamura H."/>
            <person name="Mori M."/>
            <person name="Yoshida Y."/>
            <person name="Ohtoshi R."/>
            <person name="Malay A.D."/>
            <person name="Moran D.A.P."/>
            <person name="Tomita M."/>
            <person name="Numata K."/>
            <person name="Arakawa K."/>
        </authorList>
    </citation>
    <scope>NUCLEOTIDE SEQUENCE</scope>
</reference>
<name>A0A8X6IZ74_9ARAC</name>
<dbReference type="EMBL" id="BMAV01028078">
    <property type="protein sequence ID" value="GFS64884.1"/>
    <property type="molecule type" value="Genomic_DNA"/>
</dbReference>
<sequence>MKPIALEEGGIKMARCGNGQNGNRFHKKYKSFETCNFLRKFEKITNKFVFLCLENLWMRYIILYWIA</sequence>
<evidence type="ECO:0000313" key="1">
    <source>
        <dbReference type="EMBL" id="GFS64884.1"/>
    </source>
</evidence>
<evidence type="ECO:0000313" key="2">
    <source>
        <dbReference type="Proteomes" id="UP000886998"/>
    </source>
</evidence>
<comment type="caution">
    <text evidence="1">The sequence shown here is derived from an EMBL/GenBank/DDBJ whole genome shotgun (WGS) entry which is preliminary data.</text>
</comment>
<keyword evidence="2" id="KW-1185">Reference proteome</keyword>
<proteinExistence type="predicted"/>
<dbReference type="Proteomes" id="UP000886998">
    <property type="component" value="Unassembled WGS sequence"/>
</dbReference>
<gene>
    <name evidence="1" type="ORF">TNIN_483241</name>
</gene>